<sequence length="425" mass="43660">MNRLLLHHATLIDGTGDAPLADAAVLIEDGHILWVGTLSDAPADDAVRVDVGGHTICPGFFDCHVHFSLPGAGATPLDLALHPPSYLHFQLIERLRVTLHNGVTTARDLMGIDAGVRDAVGHGLIDGPRLLVAINMMSQTCGHADFHLPSGLDLTPLIGGSLVDTVEGARRRTRELIAAGADVLKVASSGGVSSPSDQPEWLGMRTELIAAVVQEAAAYGHKRVAAHAIGYAGIEAAVEAGVTSIEHGYQLDERLRRKMVDAGIFLVPTLLETMADVTASAAGEAKSASWHALAHESIAASAAAGVKIAVGTDAGLGPRHGTNLRELGLLVRFGGLTPMQAVVAGTSASAQLCGLSDQLGTVAAGKLADLVVVRGDPLADIDALGEPENILLVLKEGRVAIDRGGFVPAAAAAPAAPPPGNTAPR</sequence>
<dbReference type="InterPro" id="IPR011059">
    <property type="entry name" value="Metal-dep_hydrolase_composite"/>
</dbReference>
<protein>
    <submittedName>
        <fullName evidence="2">Hydrolase</fullName>
    </submittedName>
</protein>
<dbReference type="InterPro" id="IPR057744">
    <property type="entry name" value="OTAase-like"/>
</dbReference>
<accession>A0AAD1MTL4</accession>
<dbReference type="RefSeq" id="WP_134052969.1">
    <property type="nucleotide sequence ID" value="NZ_AP022586.1"/>
</dbReference>
<keyword evidence="2" id="KW-0378">Hydrolase</keyword>
<reference evidence="2 3" key="1">
    <citation type="journal article" date="2019" name="Emerg. Microbes Infect.">
        <title>Comprehensive subspecies identification of 175 nontuberculous mycobacteria species based on 7547 genomic profiles.</title>
        <authorList>
            <person name="Matsumoto Y."/>
            <person name="Kinjo T."/>
            <person name="Motooka D."/>
            <person name="Nabeya D."/>
            <person name="Jung N."/>
            <person name="Uechi K."/>
            <person name="Horii T."/>
            <person name="Iida T."/>
            <person name="Fujita J."/>
            <person name="Nakamura S."/>
        </authorList>
    </citation>
    <scope>NUCLEOTIDE SEQUENCE [LARGE SCALE GENOMIC DNA]</scope>
    <source>
        <strain evidence="2 3">JCM 17423</strain>
    </source>
</reference>
<evidence type="ECO:0000313" key="2">
    <source>
        <dbReference type="EMBL" id="BBY16770.1"/>
    </source>
</evidence>
<dbReference type="AlphaFoldDB" id="A0AAD1MTL4"/>
<dbReference type="Gene3D" id="2.30.40.10">
    <property type="entry name" value="Urease, subunit C, domain 1"/>
    <property type="match status" value="1"/>
</dbReference>
<dbReference type="GO" id="GO:0016810">
    <property type="term" value="F:hydrolase activity, acting on carbon-nitrogen (but not peptide) bonds"/>
    <property type="evidence" value="ECO:0007669"/>
    <property type="project" value="InterPro"/>
</dbReference>
<dbReference type="Gene3D" id="3.20.20.140">
    <property type="entry name" value="Metal-dependent hydrolases"/>
    <property type="match status" value="1"/>
</dbReference>
<keyword evidence="3" id="KW-1185">Reference proteome</keyword>
<proteinExistence type="predicted"/>
<dbReference type="InterPro" id="IPR032466">
    <property type="entry name" value="Metal_Hydrolase"/>
</dbReference>
<dbReference type="PANTHER" id="PTHR43135">
    <property type="entry name" value="ALPHA-D-RIBOSE 1-METHYLPHOSPHONATE 5-TRIPHOSPHATE DIPHOSPHATASE"/>
    <property type="match status" value="1"/>
</dbReference>
<name>A0AAD1MTL4_9MYCO</name>
<dbReference type="PANTHER" id="PTHR43135:SF3">
    <property type="entry name" value="ALPHA-D-RIBOSE 1-METHYLPHOSPHONATE 5-TRIPHOSPHATE DIPHOSPHATASE"/>
    <property type="match status" value="1"/>
</dbReference>
<dbReference type="InterPro" id="IPR051781">
    <property type="entry name" value="Metallo-dep_Hydrolase"/>
</dbReference>
<dbReference type="SUPFAM" id="SSF51556">
    <property type="entry name" value="Metallo-dependent hydrolases"/>
    <property type="match status" value="1"/>
</dbReference>
<dbReference type="InterPro" id="IPR006680">
    <property type="entry name" value="Amidohydro-rel"/>
</dbReference>
<feature type="domain" description="Amidohydrolase-related" evidence="1">
    <location>
        <begin position="55"/>
        <end position="399"/>
    </location>
</feature>
<evidence type="ECO:0000259" key="1">
    <source>
        <dbReference type="Pfam" id="PF01979"/>
    </source>
</evidence>
<dbReference type="Pfam" id="PF01979">
    <property type="entry name" value="Amidohydro_1"/>
    <property type="match status" value="1"/>
</dbReference>
<gene>
    <name evidence="2" type="ORF">MLIT_23620</name>
</gene>
<dbReference type="SUPFAM" id="SSF51338">
    <property type="entry name" value="Composite domain of metallo-dependent hydrolases"/>
    <property type="match status" value="1"/>
</dbReference>
<evidence type="ECO:0000313" key="3">
    <source>
        <dbReference type="Proteomes" id="UP000466607"/>
    </source>
</evidence>
<organism evidence="2 3">
    <name type="scientific">Mycolicibacterium litorale</name>
    <dbReference type="NCBI Taxonomy" id="758802"/>
    <lineage>
        <taxon>Bacteria</taxon>
        <taxon>Bacillati</taxon>
        <taxon>Actinomycetota</taxon>
        <taxon>Actinomycetes</taxon>
        <taxon>Mycobacteriales</taxon>
        <taxon>Mycobacteriaceae</taxon>
        <taxon>Mycolicibacterium</taxon>
    </lineage>
</organism>
<dbReference type="EMBL" id="AP022586">
    <property type="protein sequence ID" value="BBY16770.1"/>
    <property type="molecule type" value="Genomic_DNA"/>
</dbReference>
<dbReference type="Proteomes" id="UP000466607">
    <property type="component" value="Chromosome"/>
</dbReference>
<dbReference type="CDD" id="cd01299">
    <property type="entry name" value="Met_dep_hydrolase_A"/>
    <property type="match status" value="1"/>
</dbReference>